<dbReference type="GO" id="GO:1902201">
    <property type="term" value="P:negative regulation of bacterial-type flagellum-dependent cell motility"/>
    <property type="evidence" value="ECO:0007669"/>
    <property type="project" value="TreeGrafter"/>
</dbReference>
<keyword evidence="3" id="KW-0472">Membrane</keyword>
<evidence type="ECO:0000256" key="2">
    <source>
        <dbReference type="ARBA" id="ARBA00034247"/>
    </source>
</evidence>
<dbReference type="PANTHER" id="PTHR45138:SF9">
    <property type="entry name" value="DIGUANYLATE CYCLASE DGCM-RELATED"/>
    <property type="match status" value="1"/>
</dbReference>
<dbReference type="KEGG" id="apel:CA267_001030"/>
<dbReference type="SMART" id="SM00267">
    <property type="entry name" value="GGDEF"/>
    <property type="match status" value="1"/>
</dbReference>
<dbReference type="GO" id="GO:0052621">
    <property type="term" value="F:diguanylate cyclase activity"/>
    <property type="evidence" value="ECO:0007669"/>
    <property type="project" value="UniProtKB-EC"/>
</dbReference>
<dbReference type="PROSITE" id="PS50887">
    <property type="entry name" value="GGDEF"/>
    <property type="match status" value="1"/>
</dbReference>
<evidence type="ECO:0000256" key="1">
    <source>
        <dbReference type="ARBA" id="ARBA00012528"/>
    </source>
</evidence>
<dbReference type="InterPro" id="IPR050469">
    <property type="entry name" value="Diguanylate_Cyclase"/>
</dbReference>
<feature type="transmembrane region" description="Helical" evidence="3">
    <location>
        <begin position="100"/>
        <end position="123"/>
    </location>
</feature>
<dbReference type="Pfam" id="PF00990">
    <property type="entry name" value="GGDEF"/>
    <property type="match status" value="1"/>
</dbReference>
<dbReference type="GO" id="GO:0043709">
    <property type="term" value="P:cell adhesion involved in single-species biofilm formation"/>
    <property type="evidence" value="ECO:0007669"/>
    <property type="project" value="TreeGrafter"/>
</dbReference>
<dbReference type="OrthoDB" id="5914567at2"/>
<evidence type="ECO:0000313" key="5">
    <source>
        <dbReference type="EMBL" id="QJR79476.1"/>
    </source>
</evidence>
<keyword evidence="3" id="KW-0812">Transmembrane</keyword>
<dbReference type="EMBL" id="CP052766">
    <property type="protein sequence ID" value="QJR79476.1"/>
    <property type="molecule type" value="Genomic_DNA"/>
</dbReference>
<dbReference type="Proteomes" id="UP000219285">
    <property type="component" value="Chromosome"/>
</dbReference>
<dbReference type="EC" id="2.7.7.65" evidence="1"/>
<gene>
    <name evidence="5" type="ORF">CA267_001030</name>
</gene>
<proteinExistence type="predicted"/>
<name>A0A6M4MBE4_9ALTE</name>
<protein>
    <recommendedName>
        <fullName evidence="1">diguanylate cyclase</fullName>
        <ecNumber evidence="1">2.7.7.65</ecNumber>
    </recommendedName>
</protein>
<dbReference type="NCBIfam" id="TIGR00254">
    <property type="entry name" value="GGDEF"/>
    <property type="match status" value="1"/>
</dbReference>
<evidence type="ECO:0000313" key="6">
    <source>
        <dbReference type="Proteomes" id="UP000219285"/>
    </source>
</evidence>
<accession>A0A6M4MBE4</accession>
<keyword evidence="6" id="KW-1185">Reference proteome</keyword>
<dbReference type="InterPro" id="IPR043128">
    <property type="entry name" value="Rev_trsase/Diguanyl_cyclase"/>
</dbReference>
<dbReference type="SUPFAM" id="SSF55073">
    <property type="entry name" value="Nucleotide cyclase"/>
    <property type="match status" value="1"/>
</dbReference>
<dbReference type="RefSeq" id="WP_083638421.1">
    <property type="nucleotide sequence ID" value="NZ_CP052766.1"/>
</dbReference>
<dbReference type="GO" id="GO:0005886">
    <property type="term" value="C:plasma membrane"/>
    <property type="evidence" value="ECO:0007669"/>
    <property type="project" value="TreeGrafter"/>
</dbReference>
<dbReference type="InterPro" id="IPR000160">
    <property type="entry name" value="GGDEF_dom"/>
</dbReference>
<sequence>MFLAYRVSRLIWLSLGSLAVAVGLSLLQGEAKPTAIISWLDVTGEGSVAVFSLLWITALLASRPPGRVTTLMLIGLNCFLFSATLDLLDEFYQYPISADWLGMVESIPAAFGMVVMSVALYLWHQEQLALGRQLQRREMSVRQHDLIDPITQLYRAEYWREQAKSCQVSGIDAFVAVVDINHFSQFNQRYGHHEGDRFLREIAQLLIMHVRAVDLVCRYAGDRFVLLLPQISLPEANELCFQLRLSIHHIAFRTGRQTTAIFQSARSVTALLSADTCLDSLLQRLNRQLDEAQRDVA</sequence>
<organism evidence="5 6">
    <name type="scientific">Alteromonas pelagimontana</name>
    <dbReference type="NCBI Taxonomy" id="1858656"/>
    <lineage>
        <taxon>Bacteria</taxon>
        <taxon>Pseudomonadati</taxon>
        <taxon>Pseudomonadota</taxon>
        <taxon>Gammaproteobacteria</taxon>
        <taxon>Alteromonadales</taxon>
        <taxon>Alteromonadaceae</taxon>
        <taxon>Alteromonas/Salinimonas group</taxon>
        <taxon>Alteromonas</taxon>
    </lineage>
</organism>
<evidence type="ECO:0000256" key="3">
    <source>
        <dbReference type="SAM" id="Phobius"/>
    </source>
</evidence>
<dbReference type="Gene3D" id="3.30.70.270">
    <property type="match status" value="1"/>
</dbReference>
<feature type="transmembrane region" description="Helical" evidence="3">
    <location>
        <begin position="39"/>
        <end position="61"/>
    </location>
</feature>
<dbReference type="CDD" id="cd01949">
    <property type="entry name" value="GGDEF"/>
    <property type="match status" value="1"/>
</dbReference>
<dbReference type="InterPro" id="IPR029787">
    <property type="entry name" value="Nucleotide_cyclase"/>
</dbReference>
<comment type="catalytic activity">
    <reaction evidence="2">
        <text>2 GTP = 3',3'-c-di-GMP + 2 diphosphate</text>
        <dbReference type="Rhea" id="RHEA:24898"/>
        <dbReference type="ChEBI" id="CHEBI:33019"/>
        <dbReference type="ChEBI" id="CHEBI:37565"/>
        <dbReference type="ChEBI" id="CHEBI:58805"/>
        <dbReference type="EC" id="2.7.7.65"/>
    </reaction>
</comment>
<feature type="domain" description="GGDEF" evidence="4">
    <location>
        <begin position="171"/>
        <end position="297"/>
    </location>
</feature>
<dbReference type="AlphaFoldDB" id="A0A6M4MBE4"/>
<reference evidence="6" key="1">
    <citation type="submission" date="2014-12" db="EMBL/GenBank/DDBJ databases">
        <title>Complete genome sequence of a multi-drug resistant Klebsiella pneumoniae.</title>
        <authorList>
            <person name="Hua X."/>
            <person name="Chen Q."/>
            <person name="Li X."/>
            <person name="Feng Y."/>
            <person name="Ruan Z."/>
            <person name="Yu Y."/>
        </authorList>
    </citation>
    <scope>NUCLEOTIDE SEQUENCE [LARGE SCALE GENOMIC DNA]</scope>
    <source>
        <strain evidence="6">5.12</strain>
    </source>
</reference>
<keyword evidence="3" id="KW-1133">Transmembrane helix</keyword>
<evidence type="ECO:0000259" key="4">
    <source>
        <dbReference type="PROSITE" id="PS50887"/>
    </source>
</evidence>
<reference evidence="5 6" key="2">
    <citation type="submission" date="2020-04" db="EMBL/GenBank/DDBJ databases">
        <title>Complete genome sequence of Alteromonas pelagimontana 5.12T.</title>
        <authorList>
            <person name="Sinha R.K."/>
            <person name="Krishnan K.P."/>
            <person name="Kurian J.P."/>
        </authorList>
    </citation>
    <scope>NUCLEOTIDE SEQUENCE [LARGE SCALE GENOMIC DNA]</scope>
    <source>
        <strain evidence="5 6">5.12</strain>
    </source>
</reference>
<feature type="transmembrane region" description="Helical" evidence="3">
    <location>
        <begin position="68"/>
        <end position="88"/>
    </location>
</feature>
<dbReference type="PANTHER" id="PTHR45138">
    <property type="entry name" value="REGULATORY COMPONENTS OF SENSORY TRANSDUCTION SYSTEM"/>
    <property type="match status" value="1"/>
</dbReference>